<gene>
    <name evidence="2" type="ORF">AVDCRST_MAG82-3247</name>
</gene>
<protein>
    <submittedName>
        <fullName evidence="2">Uncharacterized protein</fullName>
    </submittedName>
</protein>
<dbReference type="EMBL" id="CADCVA010000395">
    <property type="protein sequence ID" value="CAA9445098.1"/>
    <property type="molecule type" value="Genomic_DNA"/>
</dbReference>
<feature type="compositionally biased region" description="Basic and acidic residues" evidence="1">
    <location>
        <begin position="14"/>
        <end position="24"/>
    </location>
</feature>
<name>A0A6J4QKZ5_9ACTN</name>
<organism evidence="2">
    <name type="scientific">uncultured Rubrobacteraceae bacterium</name>
    <dbReference type="NCBI Taxonomy" id="349277"/>
    <lineage>
        <taxon>Bacteria</taxon>
        <taxon>Bacillati</taxon>
        <taxon>Actinomycetota</taxon>
        <taxon>Rubrobacteria</taxon>
        <taxon>Rubrobacterales</taxon>
        <taxon>Rubrobacteraceae</taxon>
        <taxon>environmental samples</taxon>
    </lineage>
</organism>
<proteinExistence type="predicted"/>
<evidence type="ECO:0000313" key="2">
    <source>
        <dbReference type="EMBL" id="CAA9445098.1"/>
    </source>
</evidence>
<reference evidence="2" key="1">
    <citation type="submission" date="2020-02" db="EMBL/GenBank/DDBJ databases">
        <authorList>
            <person name="Meier V. D."/>
        </authorList>
    </citation>
    <scope>NUCLEOTIDE SEQUENCE</scope>
    <source>
        <strain evidence="2">AVDCRST_MAG82</strain>
    </source>
</reference>
<feature type="non-terminal residue" evidence="2">
    <location>
        <position position="30"/>
    </location>
</feature>
<sequence length="30" mass="3188">EQRERGANSWGGGRGRDGAGDGPRHRSPVL</sequence>
<feature type="non-terminal residue" evidence="2">
    <location>
        <position position="1"/>
    </location>
</feature>
<accession>A0A6J4QKZ5</accession>
<feature type="region of interest" description="Disordered" evidence="1">
    <location>
        <begin position="1"/>
        <end position="30"/>
    </location>
</feature>
<dbReference type="AlphaFoldDB" id="A0A6J4QKZ5"/>
<evidence type="ECO:0000256" key="1">
    <source>
        <dbReference type="SAM" id="MobiDB-lite"/>
    </source>
</evidence>